<keyword evidence="1" id="KW-0175">Coiled coil</keyword>
<protein>
    <submittedName>
        <fullName evidence="2">Uncharacterized protein</fullName>
    </submittedName>
</protein>
<evidence type="ECO:0000313" key="3">
    <source>
        <dbReference type="Proteomes" id="UP001172155"/>
    </source>
</evidence>
<proteinExistence type="predicted"/>
<evidence type="ECO:0000256" key="1">
    <source>
        <dbReference type="SAM" id="Coils"/>
    </source>
</evidence>
<evidence type="ECO:0000313" key="2">
    <source>
        <dbReference type="EMBL" id="KAK0749842.1"/>
    </source>
</evidence>
<comment type="caution">
    <text evidence="2">The sequence shown here is derived from an EMBL/GenBank/DDBJ whole genome shotgun (WGS) entry which is preliminary data.</text>
</comment>
<reference evidence="2" key="1">
    <citation type="submission" date="2023-06" db="EMBL/GenBank/DDBJ databases">
        <title>Genome-scale phylogeny and comparative genomics of the fungal order Sordariales.</title>
        <authorList>
            <consortium name="Lawrence Berkeley National Laboratory"/>
            <person name="Hensen N."/>
            <person name="Bonometti L."/>
            <person name="Westerberg I."/>
            <person name="Brannstrom I.O."/>
            <person name="Guillou S."/>
            <person name="Cros-Aarteil S."/>
            <person name="Calhoun S."/>
            <person name="Haridas S."/>
            <person name="Kuo A."/>
            <person name="Mondo S."/>
            <person name="Pangilinan J."/>
            <person name="Riley R."/>
            <person name="LaButti K."/>
            <person name="Andreopoulos B."/>
            <person name="Lipzen A."/>
            <person name="Chen C."/>
            <person name="Yanf M."/>
            <person name="Daum C."/>
            <person name="Ng V."/>
            <person name="Clum A."/>
            <person name="Steindorff A."/>
            <person name="Ohm R."/>
            <person name="Martin F."/>
            <person name="Silar P."/>
            <person name="Natvig D."/>
            <person name="Lalanne C."/>
            <person name="Gautier V."/>
            <person name="Ament-velasquez S.L."/>
            <person name="Kruys A."/>
            <person name="Hutchinson M.I."/>
            <person name="Powell A.J."/>
            <person name="Barry K."/>
            <person name="Miller A.N."/>
            <person name="Grigoriev I.V."/>
            <person name="Debuchy R."/>
            <person name="Gladieux P."/>
            <person name="Thoren M.H."/>
            <person name="Johannesson H."/>
        </authorList>
    </citation>
    <scope>NUCLEOTIDE SEQUENCE</scope>
    <source>
        <strain evidence="2">SMH3187-1</strain>
    </source>
</reference>
<dbReference type="SUPFAM" id="SSF57997">
    <property type="entry name" value="Tropomyosin"/>
    <property type="match status" value="1"/>
</dbReference>
<name>A0AA40F2S5_9PEZI</name>
<feature type="coiled-coil region" evidence="1">
    <location>
        <begin position="98"/>
        <end position="125"/>
    </location>
</feature>
<gene>
    <name evidence="2" type="ORF">B0T18DRAFT_487642</name>
</gene>
<keyword evidence="3" id="KW-1185">Reference proteome</keyword>
<accession>A0AA40F2S5</accession>
<dbReference type="EMBL" id="JAUKUD010000003">
    <property type="protein sequence ID" value="KAK0749842.1"/>
    <property type="molecule type" value="Genomic_DNA"/>
</dbReference>
<organism evidence="2 3">
    <name type="scientific">Schizothecium vesticola</name>
    <dbReference type="NCBI Taxonomy" id="314040"/>
    <lineage>
        <taxon>Eukaryota</taxon>
        <taxon>Fungi</taxon>
        <taxon>Dikarya</taxon>
        <taxon>Ascomycota</taxon>
        <taxon>Pezizomycotina</taxon>
        <taxon>Sordariomycetes</taxon>
        <taxon>Sordariomycetidae</taxon>
        <taxon>Sordariales</taxon>
        <taxon>Schizotheciaceae</taxon>
        <taxon>Schizothecium</taxon>
    </lineage>
</organism>
<dbReference type="Proteomes" id="UP001172155">
    <property type="component" value="Unassembled WGS sequence"/>
</dbReference>
<sequence>MTPSEGVQQQESRIGHLERQLKTVLEGVQRTESRICHLERQLKAARRVLGKWSRGLATSKEKSRRCRRVLRKKASRALHLGTRLEHAQGEVDGKDLQISTLDKTVKGQQAEIARLREELKVERLSVAHVRVDADRKGIENGSLQSQVKDKQADISQPLAQLHVAEEKTKAAEAGKAIFSNPMMVAMCRGLAGCWLPSLQLEQVAELPQGPTFEASLVQPAT</sequence>
<dbReference type="AlphaFoldDB" id="A0AA40F2S5"/>